<dbReference type="CDD" id="cd19407">
    <property type="entry name" value="Tar_Tsr_sensor"/>
    <property type="match status" value="1"/>
</dbReference>
<evidence type="ECO:0000256" key="2">
    <source>
        <dbReference type="ARBA" id="ARBA00022475"/>
    </source>
</evidence>
<keyword evidence="8 13" id="KW-0472">Membrane</keyword>
<comment type="caution">
    <text evidence="16">The sequence shown here is derived from an EMBL/GenBank/DDBJ whole genome shotgun (WGS) entry which is preliminary data.</text>
</comment>
<dbReference type="PROSITE" id="PS50111">
    <property type="entry name" value="CHEMOTAXIS_TRANSDUC_2"/>
    <property type="match status" value="1"/>
</dbReference>
<organism evidence="16 17">
    <name type="scientific">Cupriavidus respiraculi</name>
    <dbReference type="NCBI Taxonomy" id="195930"/>
    <lineage>
        <taxon>Bacteria</taxon>
        <taxon>Pseudomonadati</taxon>
        <taxon>Pseudomonadota</taxon>
        <taxon>Betaproteobacteria</taxon>
        <taxon>Burkholderiales</taxon>
        <taxon>Burkholderiaceae</taxon>
        <taxon>Cupriavidus</taxon>
    </lineage>
</organism>
<accession>A0ABN7Z133</accession>
<dbReference type="InterPro" id="IPR051310">
    <property type="entry name" value="MCP_chemotaxis"/>
</dbReference>
<keyword evidence="4" id="KW-0145">Chemotaxis</keyword>
<reference evidence="16 17" key="1">
    <citation type="submission" date="2021-08" db="EMBL/GenBank/DDBJ databases">
        <authorList>
            <person name="Peeters C."/>
        </authorList>
    </citation>
    <scope>NUCLEOTIDE SEQUENCE [LARGE SCALE GENOMIC DNA]</scope>
    <source>
        <strain evidence="16 17">LMG 21510</strain>
    </source>
</reference>
<evidence type="ECO:0000256" key="12">
    <source>
        <dbReference type="SAM" id="MobiDB-lite"/>
    </source>
</evidence>
<gene>
    <name evidence="16" type="primary">tsr</name>
    <name evidence="16" type="ORF">LMG21510_03866</name>
</gene>
<feature type="region of interest" description="Disordered" evidence="12">
    <location>
        <begin position="515"/>
        <end position="534"/>
    </location>
</feature>
<keyword evidence="6 13" id="KW-0812">Transmembrane</keyword>
<feature type="transmembrane region" description="Helical" evidence="13">
    <location>
        <begin position="184"/>
        <end position="203"/>
    </location>
</feature>
<evidence type="ECO:0000313" key="16">
    <source>
        <dbReference type="EMBL" id="CAG9179689.1"/>
    </source>
</evidence>
<evidence type="ECO:0000313" key="17">
    <source>
        <dbReference type="Proteomes" id="UP000721236"/>
    </source>
</evidence>
<dbReference type="InterPro" id="IPR004090">
    <property type="entry name" value="Chemotax_Me-accpt_rcpt"/>
</dbReference>
<dbReference type="InterPro" id="IPR004089">
    <property type="entry name" value="MCPsignal_dom"/>
</dbReference>
<dbReference type="InterPro" id="IPR003660">
    <property type="entry name" value="HAMP_dom"/>
</dbReference>
<dbReference type="PANTHER" id="PTHR43531">
    <property type="entry name" value="PROTEIN ICFG"/>
    <property type="match status" value="1"/>
</dbReference>
<dbReference type="PRINTS" id="PR00260">
    <property type="entry name" value="CHEMTRNSDUCR"/>
</dbReference>
<dbReference type="CDD" id="cd06225">
    <property type="entry name" value="HAMP"/>
    <property type="match status" value="1"/>
</dbReference>
<dbReference type="SUPFAM" id="SSF47170">
    <property type="entry name" value="Aspartate receptor, ligand-binding domain"/>
    <property type="match status" value="1"/>
</dbReference>
<proteinExistence type="inferred from homology"/>
<dbReference type="InterPro" id="IPR035440">
    <property type="entry name" value="4HB_MCP_dom_sf"/>
</dbReference>
<comment type="subcellular location">
    <subcellularLocation>
        <location evidence="1">Cell inner membrane</location>
        <topology evidence="1">Multi-pass membrane protein</topology>
    </subcellularLocation>
</comment>
<dbReference type="SMART" id="SM00319">
    <property type="entry name" value="TarH"/>
    <property type="match status" value="1"/>
</dbReference>
<feature type="region of interest" description="Disordered" evidence="12">
    <location>
        <begin position="281"/>
        <end position="305"/>
    </location>
</feature>
<evidence type="ECO:0000256" key="6">
    <source>
        <dbReference type="ARBA" id="ARBA00022692"/>
    </source>
</evidence>
<dbReference type="Pfam" id="PF00672">
    <property type="entry name" value="HAMP"/>
    <property type="match status" value="1"/>
</dbReference>
<dbReference type="Proteomes" id="UP000721236">
    <property type="component" value="Unassembled WGS sequence"/>
</dbReference>
<dbReference type="CDD" id="cd11386">
    <property type="entry name" value="MCP_signal"/>
    <property type="match status" value="1"/>
</dbReference>
<keyword evidence="7 13" id="KW-1133">Transmembrane helix</keyword>
<evidence type="ECO:0000256" key="4">
    <source>
        <dbReference type="ARBA" id="ARBA00022500"/>
    </source>
</evidence>
<keyword evidence="3" id="KW-0488">Methylation</keyword>
<dbReference type="InterPro" id="IPR003122">
    <property type="entry name" value="Tar_rcpt_lig-bd"/>
</dbReference>
<evidence type="ECO:0000256" key="10">
    <source>
        <dbReference type="ARBA" id="ARBA00029447"/>
    </source>
</evidence>
<protein>
    <submittedName>
        <fullName evidence="16">Methyl-accepting chemotaxis protein I</fullName>
    </submittedName>
</protein>
<evidence type="ECO:0000256" key="3">
    <source>
        <dbReference type="ARBA" id="ARBA00022481"/>
    </source>
</evidence>
<evidence type="ECO:0000256" key="7">
    <source>
        <dbReference type="ARBA" id="ARBA00022989"/>
    </source>
</evidence>
<evidence type="ECO:0000259" key="15">
    <source>
        <dbReference type="PROSITE" id="PS50885"/>
    </source>
</evidence>
<keyword evidence="5" id="KW-0997">Cell inner membrane</keyword>
<evidence type="ECO:0000256" key="8">
    <source>
        <dbReference type="ARBA" id="ARBA00023136"/>
    </source>
</evidence>
<feature type="domain" description="HAMP" evidence="15">
    <location>
        <begin position="209"/>
        <end position="261"/>
    </location>
</feature>
<dbReference type="PROSITE" id="PS50885">
    <property type="entry name" value="HAMP"/>
    <property type="match status" value="1"/>
</dbReference>
<sequence length="534" mass="56061">MFNKIKISQALLAVVVLFLVLQLSLGALGYFALQRVNADVHTLYRNSVQEGNSVNAASLSLVAARTDMSRYSTRVAQGNGEDKTSLLSARKHLAAADKSFAAFEAALTEEDRKASAALIDAYRNLSGNLQGVGRVLEAGDMEAYLKQGTQKAQDKFMDARDGFMAMSEQVGRAAMDDIAVFHRLFVAVLGVVLAISVAAAFATHQLSRQLIVRPLERVGALLTRIAAGDLTNPIEDRGNTEVGTLLATLRRMQASLARTVSQVRQGVDEINIGAREIASGNTDLSSRTEQQAASLEETAASMEELASTVKQNADSARQANQMAAQASSVAHRGHEAVDSVVQTMGAIAGSSTRIAEIVGVIDSIAFQTNILALNAAVEAARAGEQGKGFAVVATEVRSLAQRSAAAAKEIKGLIEDSVQKVEVGSEQVKTAGATMQEILDAVQRVTGIMAEISGASEEQARGIDQVNGAVAEMDGVTQQNAALVEQAAAAAASLEAQAHKLAEAVNVFRLPARGQTQDAPGSLPVATPRSLAMA</sequence>
<evidence type="ECO:0000256" key="11">
    <source>
        <dbReference type="PROSITE-ProRule" id="PRU00284"/>
    </source>
</evidence>
<keyword evidence="9 11" id="KW-0807">Transducer</keyword>
<evidence type="ECO:0000256" key="1">
    <source>
        <dbReference type="ARBA" id="ARBA00004429"/>
    </source>
</evidence>
<keyword evidence="17" id="KW-1185">Reference proteome</keyword>
<dbReference type="Gene3D" id="1.20.120.30">
    <property type="entry name" value="Aspartate receptor, ligand-binding domain"/>
    <property type="match status" value="1"/>
</dbReference>
<evidence type="ECO:0000256" key="13">
    <source>
        <dbReference type="SAM" id="Phobius"/>
    </source>
</evidence>
<dbReference type="SMART" id="SM00283">
    <property type="entry name" value="MA"/>
    <property type="match status" value="1"/>
</dbReference>
<dbReference type="PANTHER" id="PTHR43531:SF14">
    <property type="entry name" value="METHYL-ACCEPTING CHEMOTAXIS PROTEIN I-RELATED"/>
    <property type="match status" value="1"/>
</dbReference>
<comment type="similarity">
    <text evidence="10">Belongs to the methyl-accepting chemotaxis (MCP) protein family.</text>
</comment>
<evidence type="ECO:0000256" key="5">
    <source>
        <dbReference type="ARBA" id="ARBA00022519"/>
    </source>
</evidence>
<keyword evidence="2" id="KW-1003">Cell membrane</keyword>
<dbReference type="Gene3D" id="1.10.287.950">
    <property type="entry name" value="Methyl-accepting chemotaxis protein"/>
    <property type="match status" value="1"/>
</dbReference>
<evidence type="ECO:0000259" key="14">
    <source>
        <dbReference type="PROSITE" id="PS50111"/>
    </source>
</evidence>
<dbReference type="EMBL" id="CAJZAH010000004">
    <property type="protein sequence ID" value="CAG9179689.1"/>
    <property type="molecule type" value="Genomic_DNA"/>
</dbReference>
<dbReference type="Pfam" id="PF00015">
    <property type="entry name" value="MCPsignal"/>
    <property type="match status" value="1"/>
</dbReference>
<dbReference type="RefSeq" id="WP_224043474.1">
    <property type="nucleotide sequence ID" value="NZ_CAJZAH010000004.1"/>
</dbReference>
<feature type="compositionally biased region" description="Polar residues" evidence="12">
    <location>
        <begin position="281"/>
        <end position="293"/>
    </location>
</feature>
<dbReference type="Pfam" id="PF02203">
    <property type="entry name" value="TarH"/>
    <property type="match status" value="1"/>
</dbReference>
<feature type="domain" description="Methyl-accepting transducer" evidence="14">
    <location>
        <begin position="266"/>
        <end position="495"/>
    </location>
</feature>
<dbReference type="SUPFAM" id="SSF58104">
    <property type="entry name" value="Methyl-accepting chemotaxis protein (MCP) signaling domain"/>
    <property type="match status" value="1"/>
</dbReference>
<evidence type="ECO:0000256" key="9">
    <source>
        <dbReference type="ARBA" id="ARBA00023224"/>
    </source>
</evidence>
<name>A0ABN7Z133_9BURK</name>
<dbReference type="SMART" id="SM00304">
    <property type="entry name" value="HAMP"/>
    <property type="match status" value="1"/>
</dbReference>